<evidence type="ECO:0008006" key="3">
    <source>
        <dbReference type="Google" id="ProtNLM"/>
    </source>
</evidence>
<dbReference type="Gene3D" id="3.40.109.40">
    <property type="match status" value="1"/>
</dbReference>
<evidence type="ECO:0000313" key="1">
    <source>
        <dbReference type="EMBL" id="MBO8457298.1"/>
    </source>
</evidence>
<reference evidence="1" key="2">
    <citation type="journal article" date="2021" name="PeerJ">
        <title>Extensive microbial diversity within the chicken gut microbiome revealed by metagenomics and culture.</title>
        <authorList>
            <person name="Gilroy R."/>
            <person name="Ravi A."/>
            <person name="Getino M."/>
            <person name="Pursley I."/>
            <person name="Horton D.L."/>
            <person name="Alikhan N.F."/>
            <person name="Baker D."/>
            <person name="Gharbi K."/>
            <person name="Hall N."/>
            <person name="Watson M."/>
            <person name="Adriaenssens E.M."/>
            <person name="Foster-Nyarko E."/>
            <person name="Jarju S."/>
            <person name="Secka A."/>
            <person name="Antonio M."/>
            <person name="Oren A."/>
            <person name="Chaudhuri R.R."/>
            <person name="La Ragione R."/>
            <person name="Hildebrand F."/>
            <person name="Pallen M.J."/>
        </authorList>
    </citation>
    <scope>NUCLEOTIDE SEQUENCE</scope>
    <source>
        <strain evidence="1">10532</strain>
    </source>
</reference>
<dbReference type="AlphaFoldDB" id="A0A9D9HP35"/>
<gene>
    <name evidence="1" type="ORF">IAA81_03610</name>
</gene>
<protein>
    <recommendedName>
        <fullName evidence="3">AdoMet activation domain-containing protein</fullName>
    </recommendedName>
</protein>
<organism evidence="1 2">
    <name type="scientific">Candidatus Gallitreponema excrementavium</name>
    <dbReference type="NCBI Taxonomy" id="2840840"/>
    <lineage>
        <taxon>Bacteria</taxon>
        <taxon>Pseudomonadati</taxon>
        <taxon>Spirochaetota</taxon>
        <taxon>Spirochaetia</taxon>
        <taxon>Spirochaetales</taxon>
        <taxon>Candidatus Gallitreponema</taxon>
    </lineage>
</organism>
<reference evidence="1" key="1">
    <citation type="submission" date="2020-10" db="EMBL/GenBank/DDBJ databases">
        <authorList>
            <person name="Gilroy R."/>
        </authorList>
    </citation>
    <scope>NUCLEOTIDE SEQUENCE</scope>
    <source>
        <strain evidence="1">10532</strain>
    </source>
</reference>
<dbReference type="GO" id="GO:0008705">
    <property type="term" value="F:methionine synthase activity"/>
    <property type="evidence" value="ECO:0007669"/>
    <property type="project" value="InterPro"/>
</dbReference>
<sequence>MLNPLETVSIIRFKNLDIIPVEKEVYRYLGVSPKDLLDLPLFKKKNTGFAELVEKGIREVQALILPAVVYGEQEIKKTEGNNIFFENFAVASSSLAVNLKDCSKATLVAGTIGPRIDRLIQKTSRFNAGLSGIYQAAGAMFIEEVIEKLNLLINERAGSLGYETRPRFSPGYGDLSLETQKIFFGFLKPEKIGLTLMDTLVMAPEKSVTAFIGWKKRKQKDE</sequence>
<dbReference type="SUPFAM" id="SSF56507">
    <property type="entry name" value="Methionine synthase activation domain-like"/>
    <property type="match status" value="1"/>
</dbReference>
<proteinExistence type="predicted"/>
<accession>A0A9D9HP35</accession>
<dbReference type="EMBL" id="JADIMM010000051">
    <property type="protein sequence ID" value="MBO8457298.1"/>
    <property type="molecule type" value="Genomic_DNA"/>
</dbReference>
<name>A0A9D9HP35_9SPIR</name>
<dbReference type="Proteomes" id="UP000823638">
    <property type="component" value="Unassembled WGS sequence"/>
</dbReference>
<evidence type="ECO:0000313" key="2">
    <source>
        <dbReference type="Proteomes" id="UP000823638"/>
    </source>
</evidence>
<comment type="caution">
    <text evidence="1">The sequence shown here is derived from an EMBL/GenBank/DDBJ whole genome shotgun (WGS) entry which is preliminary data.</text>
</comment>
<dbReference type="InterPro" id="IPR037010">
    <property type="entry name" value="VitB12-dep_Met_synth_activ_sf"/>
</dbReference>